<evidence type="ECO:0000256" key="4">
    <source>
        <dbReference type="ARBA" id="ARBA00033095"/>
    </source>
</evidence>
<feature type="non-terminal residue" evidence="7">
    <location>
        <position position="132"/>
    </location>
</feature>
<dbReference type="GO" id="GO:0003824">
    <property type="term" value="F:catalytic activity"/>
    <property type="evidence" value="ECO:0007669"/>
    <property type="project" value="InterPro"/>
</dbReference>
<dbReference type="InterPro" id="IPR036388">
    <property type="entry name" value="WH-like_DNA-bd_sf"/>
</dbReference>
<dbReference type="InterPro" id="IPR014048">
    <property type="entry name" value="MethylDNA_cys_MeTrfase_DNA-bd"/>
</dbReference>
<dbReference type="AlphaFoldDB" id="A0A1E3QKL7"/>
<protein>
    <recommendedName>
        <fullName evidence="2">6-O-methylguanine-DNA methyltransferase</fullName>
    </recommendedName>
    <alternativeName>
        <fullName evidence="4">DNA repair MTase</fullName>
    </alternativeName>
    <alternativeName>
        <fullName evidence="3">O-6-methylguanine-DNA-alkyltransferase</fullName>
    </alternativeName>
</protein>
<gene>
    <name evidence="7" type="ORF">BABINDRAFT_29222</name>
</gene>
<dbReference type="Pfam" id="PF01035">
    <property type="entry name" value="DNA_binding_1"/>
    <property type="match status" value="1"/>
</dbReference>
<feature type="non-terminal residue" evidence="7">
    <location>
        <position position="1"/>
    </location>
</feature>
<keyword evidence="8" id="KW-1185">Reference proteome</keyword>
<evidence type="ECO:0000256" key="5">
    <source>
        <dbReference type="SAM" id="MobiDB-lite"/>
    </source>
</evidence>
<evidence type="ECO:0000256" key="2">
    <source>
        <dbReference type="ARBA" id="ARBA00030795"/>
    </source>
</evidence>
<keyword evidence="1" id="KW-0227">DNA damage</keyword>
<dbReference type="InterPro" id="IPR052520">
    <property type="entry name" value="ATL_DNA_repair"/>
</dbReference>
<feature type="region of interest" description="Disordered" evidence="5">
    <location>
        <begin position="82"/>
        <end position="101"/>
    </location>
</feature>
<dbReference type="Proteomes" id="UP000094336">
    <property type="component" value="Unassembled WGS sequence"/>
</dbReference>
<dbReference type="SUPFAM" id="SSF46767">
    <property type="entry name" value="Methylated DNA-protein cysteine methyltransferase, C-terminal domain"/>
    <property type="match status" value="1"/>
</dbReference>
<dbReference type="CDD" id="cd06445">
    <property type="entry name" value="ATase"/>
    <property type="match status" value="1"/>
</dbReference>
<evidence type="ECO:0000256" key="1">
    <source>
        <dbReference type="ARBA" id="ARBA00022763"/>
    </source>
</evidence>
<dbReference type="OrthoDB" id="2548197at2759"/>
<reference evidence="8" key="1">
    <citation type="submission" date="2016-05" db="EMBL/GenBank/DDBJ databases">
        <title>Comparative genomics of biotechnologically important yeasts.</title>
        <authorList>
            <consortium name="DOE Joint Genome Institute"/>
            <person name="Riley R."/>
            <person name="Haridas S."/>
            <person name="Wolfe K.H."/>
            <person name="Lopes M.R."/>
            <person name="Hittinger C.T."/>
            <person name="Goker M."/>
            <person name="Salamov A."/>
            <person name="Wisecaver J."/>
            <person name="Long T.M."/>
            <person name="Aerts A.L."/>
            <person name="Barry K."/>
            <person name="Choi C."/>
            <person name="Clum A."/>
            <person name="Coughlan A.Y."/>
            <person name="Deshpande S."/>
            <person name="Douglass A.P."/>
            <person name="Hanson S.J."/>
            <person name="Klenk H.-P."/>
            <person name="Labutti K."/>
            <person name="Lapidus A."/>
            <person name="Lindquist E."/>
            <person name="Lipzen A."/>
            <person name="Meier-Kolthoff J.P."/>
            <person name="Ohm R.A."/>
            <person name="Otillar R.P."/>
            <person name="Pangilinan J."/>
            <person name="Peng Y."/>
            <person name="Rokas A."/>
            <person name="Rosa C.A."/>
            <person name="Scheuner C."/>
            <person name="Sibirny A.A."/>
            <person name="Slot J.C."/>
            <person name="Stielow J.B."/>
            <person name="Sun H."/>
            <person name="Kurtzman C.P."/>
            <person name="Blackwell M."/>
            <person name="Grigoriev I.V."/>
            <person name="Jeffries T.W."/>
        </authorList>
    </citation>
    <scope>NUCLEOTIDE SEQUENCE [LARGE SCALE GENOMIC DNA]</scope>
    <source>
        <strain evidence="8">NRRL Y-12698</strain>
    </source>
</reference>
<name>A0A1E3QKL7_9ASCO</name>
<feature type="domain" description="Methylated-DNA-[protein]-cysteine S-methyltransferase DNA binding" evidence="6">
    <location>
        <begin position="6"/>
        <end position="114"/>
    </location>
</feature>
<dbReference type="GeneID" id="30149297"/>
<evidence type="ECO:0000313" key="8">
    <source>
        <dbReference type="Proteomes" id="UP000094336"/>
    </source>
</evidence>
<dbReference type="GO" id="GO:0006283">
    <property type="term" value="P:transcription-coupled nucleotide-excision repair"/>
    <property type="evidence" value="ECO:0007669"/>
    <property type="project" value="EnsemblFungi"/>
</dbReference>
<dbReference type="Gene3D" id="1.10.10.10">
    <property type="entry name" value="Winged helix-like DNA-binding domain superfamily/Winged helix DNA-binding domain"/>
    <property type="match status" value="1"/>
</dbReference>
<accession>A0A1E3QKL7</accession>
<dbReference type="InterPro" id="IPR036217">
    <property type="entry name" value="MethylDNA_cys_MeTrfase_DNAb"/>
</dbReference>
<sequence>TDEALAFHQAVYTTAQQIPFGKVTSYGHIAKLIDKPLNPRQVGQLLKYLQEYSEDSTQDVSEFTQRFNHLTVPWWRVISSQGKISSRGPTPRRNTNQDVLGEERQARKLRLEGVEVSESSYQVDLGEYGWFP</sequence>
<dbReference type="GO" id="GO:0032132">
    <property type="term" value="F:O6-alkylguanine-DNA binding"/>
    <property type="evidence" value="ECO:0007669"/>
    <property type="project" value="EnsemblFungi"/>
</dbReference>
<dbReference type="RefSeq" id="XP_018983553.1">
    <property type="nucleotide sequence ID" value="XM_019131444.1"/>
</dbReference>
<dbReference type="STRING" id="984486.A0A1E3QKL7"/>
<dbReference type="EMBL" id="KV454436">
    <property type="protein sequence ID" value="ODQ78225.1"/>
    <property type="molecule type" value="Genomic_DNA"/>
</dbReference>
<evidence type="ECO:0000256" key="3">
    <source>
        <dbReference type="ARBA" id="ARBA00031621"/>
    </source>
</evidence>
<proteinExistence type="predicted"/>
<evidence type="ECO:0000313" key="7">
    <source>
        <dbReference type="EMBL" id="ODQ78225.1"/>
    </source>
</evidence>
<dbReference type="GO" id="GO:0070911">
    <property type="term" value="P:global genome nucleotide-excision repair"/>
    <property type="evidence" value="ECO:0007669"/>
    <property type="project" value="EnsemblFungi"/>
</dbReference>
<organism evidence="7 8">
    <name type="scientific">Babjeviella inositovora NRRL Y-12698</name>
    <dbReference type="NCBI Taxonomy" id="984486"/>
    <lineage>
        <taxon>Eukaryota</taxon>
        <taxon>Fungi</taxon>
        <taxon>Dikarya</taxon>
        <taxon>Ascomycota</taxon>
        <taxon>Saccharomycotina</taxon>
        <taxon>Pichiomycetes</taxon>
        <taxon>Serinales incertae sedis</taxon>
        <taxon>Babjeviella</taxon>
    </lineage>
</organism>
<evidence type="ECO:0000259" key="6">
    <source>
        <dbReference type="Pfam" id="PF01035"/>
    </source>
</evidence>
<feature type="compositionally biased region" description="Polar residues" evidence="5">
    <location>
        <begin position="82"/>
        <end position="98"/>
    </location>
</feature>
<dbReference type="PANTHER" id="PTHR42942">
    <property type="entry name" value="6-O-METHYLGUANINE DNA METHYLTRANSFERASE"/>
    <property type="match status" value="1"/>
</dbReference>
<dbReference type="PANTHER" id="PTHR42942:SF1">
    <property type="entry name" value="ALKYLTRANSFERASE-LIKE PROTEIN 1"/>
    <property type="match status" value="1"/>
</dbReference>